<evidence type="ECO:0000256" key="8">
    <source>
        <dbReference type="ARBA" id="ARBA00024722"/>
    </source>
</evidence>
<evidence type="ECO:0000313" key="10">
    <source>
        <dbReference type="EMBL" id="CAE26841.1"/>
    </source>
</evidence>
<dbReference type="RefSeq" id="WP_011156961.1">
    <property type="nucleotide sequence ID" value="NZ_CP116810.1"/>
</dbReference>
<protein>
    <submittedName>
        <fullName evidence="11">ABC transporter ATP-binding protein</fullName>
    </submittedName>
    <submittedName>
        <fullName evidence="10">Sugar ABC transporter, ATP-binding protein</fullName>
    </submittedName>
</protein>
<keyword evidence="12" id="KW-1185">Reference proteome</keyword>
<dbReference type="PANTHER" id="PTHR43875:SF1">
    <property type="entry name" value="OSMOPROTECTIVE COMPOUNDS UPTAKE ATP-BINDING PROTEIN GGTA"/>
    <property type="match status" value="1"/>
</dbReference>
<reference evidence="11" key="3">
    <citation type="submission" date="2022-12" db="EMBL/GenBank/DDBJ databases">
        <title>Complete genome sequence of Rhodopseudomonas palustris CGA0092 and corrections to the R. palustris CGA009 genome sequence.</title>
        <authorList>
            <person name="Mazny B.R."/>
            <person name="Sheff O.F."/>
            <person name="LaSarre B."/>
            <person name="McKinlay A."/>
            <person name="McKinlay J.B."/>
        </authorList>
    </citation>
    <scope>NUCLEOTIDE SEQUENCE</scope>
    <source>
        <strain evidence="11">CGA009</strain>
    </source>
</reference>
<dbReference type="PROSITE" id="PS50893">
    <property type="entry name" value="ABC_TRANSPORTER_2"/>
    <property type="match status" value="1"/>
</dbReference>
<sequence>MTSPKLELIGLRKDYGDGTVAAVDGIDLVVEAGETVALLGPSGCGKSTTLNMIVGLEHPTAGDIRIDGRSVVGVPAGRRNVGLVFQDYAVFTHMTVRKNLAFGLDVRGVDRRTAARRVDEVADLLGLTALLDEKASRLGGSQLQRVAIGRTLVVQPAVLLLDEPLSNLESESRQAMRRELRRLQADIGLTIIYVTHDQIEALSLASKIAVMGSGKIVQFDRTERVYDRPSHIFVAGFMGSPPMNLVRGEMAGVRFKRGGFGVTLPSGFAATARADERQVTLGIRPEQLRLVSEGDGSLSGRVSLVQPRGPEAVVTVETGGVTLQALVAATQQPDEGAAVGLAFDAAALMLFSGETGCSVPDVSEVAQ</sequence>
<dbReference type="InterPro" id="IPR012340">
    <property type="entry name" value="NA-bd_OB-fold"/>
</dbReference>
<dbReference type="InterPro" id="IPR047641">
    <property type="entry name" value="ABC_transpr_MalK/UgpC-like"/>
</dbReference>
<dbReference type="InterPro" id="IPR008995">
    <property type="entry name" value="Mo/tungstate-bd_C_term_dom"/>
</dbReference>
<dbReference type="SUPFAM" id="SSF50331">
    <property type="entry name" value="MOP-like"/>
    <property type="match status" value="1"/>
</dbReference>
<evidence type="ECO:0000256" key="1">
    <source>
        <dbReference type="ARBA" id="ARBA00004417"/>
    </source>
</evidence>
<name>Q6N9Y8_RHOPA</name>
<comment type="similarity">
    <text evidence="2">Belongs to the ABC transporter superfamily.</text>
</comment>
<organism evidence="10">
    <name type="scientific">Rhodopseudomonas palustris (strain ATCC BAA-98 / CGA009)</name>
    <dbReference type="NCBI Taxonomy" id="258594"/>
    <lineage>
        <taxon>Bacteria</taxon>
        <taxon>Pseudomonadati</taxon>
        <taxon>Pseudomonadota</taxon>
        <taxon>Alphaproteobacteria</taxon>
        <taxon>Hyphomicrobiales</taxon>
        <taxon>Nitrobacteraceae</taxon>
        <taxon>Rhodopseudomonas</taxon>
    </lineage>
</organism>
<dbReference type="SMART" id="SM00382">
    <property type="entry name" value="AAA"/>
    <property type="match status" value="1"/>
</dbReference>
<evidence type="ECO:0000313" key="12">
    <source>
        <dbReference type="Proteomes" id="UP000001426"/>
    </source>
</evidence>
<dbReference type="EMBL" id="BX572597">
    <property type="protein sequence ID" value="CAE26841.1"/>
    <property type="molecule type" value="Genomic_DNA"/>
</dbReference>
<dbReference type="KEGG" id="rpa:TX73_007175"/>
<dbReference type="eggNOG" id="COG3842">
    <property type="taxonomic scope" value="Bacteria"/>
</dbReference>
<keyword evidence="3" id="KW-0813">Transport</keyword>
<dbReference type="InterPro" id="IPR015853">
    <property type="entry name" value="ABC_transpr_FbpC"/>
</dbReference>
<dbReference type="Gene3D" id="2.40.50.140">
    <property type="entry name" value="Nucleic acid-binding proteins"/>
    <property type="match status" value="1"/>
</dbReference>
<dbReference type="PhylomeDB" id="Q6N9Y8"/>
<dbReference type="Gene3D" id="3.40.50.300">
    <property type="entry name" value="P-loop containing nucleotide triphosphate hydrolases"/>
    <property type="match status" value="1"/>
</dbReference>
<dbReference type="GeneID" id="66892424"/>
<evidence type="ECO:0000259" key="9">
    <source>
        <dbReference type="PROSITE" id="PS50893"/>
    </source>
</evidence>
<dbReference type="EMBL" id="CP116810">
    <property type="protein sequence ID" value="WCL91533.1"/>
    <property type="molecule type" value="Genomic_DNA"/>
</dbReference>
<gene>
    <name evidence="10" type="ordered locus">RPA1398</name>
    <name evidence="11" type="ORF">TX73_007175</name>
</gene>
<dbReference type="STRING" id="258594.RPA1398"/>
<dbReference type="InterPro" id="IPR003439">
    <property type="entry name" value="ABC_transporter-like_ATP-bd"/>
</dbReference>
<proteinExistence type="inferred from homology"/>
<accession>Q6N9Y8</accession>
<dbReference type="Proteomes" id="UP000001426">
    <property type="component" value="Chromosome"/>
</dbReference>
<dbReference type="Pfam" id="PF08402">
    <property type="entry name" value="TOBE_2"/>
    <property type="match status" value="1"/>
</dbReference>
<dbReference type="InterPro" id="IPR027417">
    <property type="entry name" value="P-loop_NTPase"/>
</dbReference>
<dbReference type="InterPro" id="IPR003593">
    <property type="entry name" value="AAA+_ATPase"/>
</dbReference>
<evidence type="ECO:0000256" key="6">
    <source>
        <dbReference type="ARBA" id="ARBA00022840"/>
    </source>
</evidence>
<dbReference type="CDD" id="cd03259">
    <property type="entry name" value="ABC_Carb_Solutes_like"/>
    <property type="match status" value="1"/>
</dbReference>
<dbReference type="PANTHER" id="PTHR43875">
    <property type="entry name" value="MALTODEXTRIN IMPORT ATP-BINDING PROTEIN MSMX"/>
    <property type="match status" value="1"/>
</dbReference>
<evidence type="ECO:0000313" key="11">
    <source>
        <dbReference type="EMBL" id="WCL91533.1"/>
    </source>
</evidence>
<evidence type="ECO:0000256" key="4">
    <source>
        <dbReference type="ARBA" id="ARBA00022475"/>
    </source>
</evidence>
<comment type="function">
    <text evidence="8">Involved in beta-(1--&gt;2)glucan export. Transmembrane domains (TMD) form a pore in the inner membrane and the ATP-binding domain (NBD) is responsible for energy generation.</text>
</comment>
<comment type="subcellular location">
    <subcellularLocation>
        <location evidence="1">Cell inner membrane</location>
        <topology evidence="1">Peripheral membrane protein</topology>
    </subcellularLocation>
</comment>
<keyword evidence="5" id="KW-0547">Nucleotide-binding</keyword>
<reference evidence="11" key="1">
    <citation type="submission" date="2003-07" db="EMBL/GenBank/DDBJ databases">
        <authorList>
            <consortium name="Rhodopseudomonas genome consortium"/>
            <person name="Larimer F."/>
            <person name="Harwood C."/>
        </authorList>
    </citation>
    <scope>NUCLEOTIDE SEQUENCE</scope>
    <source>
        <strain evidence="11">CGA009</strain>
    </source>
</reference>
<evidence type="ECO:0000256" key="3">
    <source>
        <dbReference type="ARBA" id="ARBA00022448"/>
    </source>
</evidence>
<dbReference type="SUPFAM" id="SSF52540">
    <property type="entry name" value="P-loop containing nucleoside triphosphate hydrolases"/>
    <property type="match status" value="1"/>
</dbReference>
<keyword evidence="4" id="KW-1003">Cell membrane</keyword>
<dbReference type="Gene3D" id="2.40.50.100">
    <property type="match status" value="1"/>
</dbReference>
<dbReference type="AlphaFoldDB" id="Q6N9Y8"/>
<evidence type="ECO:0000256" key="7">
    <source>
        <dbReference type="ARBA" id="ARBA00023136"/>
    </source>
</evidence>
<dbReference type="GO" id="GO:0055052">
    <property type="term" value="C:ATP-binding cassette (ABC) transporter complex, substrate-binding subunit-containing"/>
    <property type="evidence" value="ECO:0007669"/>
    <property type="project" value="TreeGrafter"/>
</dbReference>
<evidence type="ECO:0000256" key="5">
    <source>
        <dbReference type="ARBA" id="ARBA00022741"/>
    </source>
</evidence>
<keyword evidence="7" id="KW-0472">Membrane</keyword>
<dbReference type="Pfam" id="PF00005">
    <property type="entry name" value="ABC_tran"/>
    <property type="match status" value="1"/>
</dbReference>
<keyword evidence="6 10" id="KW-0067">ATP-binding</keyword>
<dbReference type="InterPro" id="IPR013611">
    <property type="entry name" value="Transp-assoc_OB_typ2"/>
</dbReference>
<dbReference type="GO" id="GO:0016887">
    <property type="term" value="F:ATP hydrolysis activity"/>
    <property type="evidence" value="ECO:0007669"/>
    <property type="project" value="InterPro"/>
</dbReference>
<evidence type="ECO:0000256" key="2">
    <source>
        <dbReference type="ARBA" id="ARBA00005417"/>
    </source>
</evidence>
<dbReference type="GO" id="GO:0015408">
    <property type="term" value="F:ABC-type ferric iron transporter activity"/>
    <property type="evidence" value="ECO:0007669"/>
    <property type="project" value="InterPro"/>
</dbReference>
<reference evidence="10 12" key="2">
    <citation type="journal article" date="2004" name="Nat. Biotechnol.">
        <title>Complete genome sequence of the metabolically versatile photosynthetic bacterium Rhodopseudomonas palustris.</title>
        <authorList>
            <person name="Larimer F.W."/>
            <person name="Chain P."/>
            <person name="Hauser L."/>
            <person name="Lamerdin J."/>
            <person name="Malfatti S."/>
            <person name="Do L."/>
            <person name="Land M.L."/>
            <person name="Pelletier D.A."/>
            <person name="Beatty J.T."/>
            <person name="Lang A.S."/>
            <person name="Tabita F.R."/>
            <person name="Gibson J.L."/>
            <person name="Hanson T.E."/>
            <person name="Bobst C."/>
            <person name="Torres J.L."/>
            <person name="Peres C."/>
            <person name="Harrison F.H."/>
            <person name="Gibson J."/>
            <person name="Harwood C.S."/>
        </authorList>
    </citation>
    <scope>NUCLEOTIDE SEQUENCE [LARGE SCALE GENOMIC DNA]</scope>
    <source>
        <strain evidence="12">ATCC BAA-98 / CGA009</strain>
        <strain evidence="10">CGA009</strain>
    </source>
</reference>
<dbReference type="HOGENOM" id="CLU_000604_1_1_5"/>
<dbReference type="FunFam" id="3.40.50.300:FF:000042">
    <property type="entry name" value="Maltose/maltodextrin ABC transporter, ATP-binding protein"/>
    <property type="match status" value="1"/>
</dbReference>
<dbReference type="GO" id="GO:0005524">
    <property type="term" value="F:ATP binding"/>
    <property type="evidence" value="ECO:0007669"/>
    <property type="project" value="UniProtKB-KW"/>
</dbReference>
<feature type="domain" description="ABC transporter" evidence="9">
    <location>
        <begin position="6"/>
        <end position="238"/>
    </location>
</feature>